<accession>A0ACB9VS34</accession>
<reference evidence="1" key="1">
    <citation type="submission" date="2022-05" db="EMBL/GenBank/DDBJ databases">
        <title>Chromosome-level genome of Chaenocephalus aceratus.</title>
        <authorList>
            <person name="Park H."/>
        </authorList>
    </citation>
    <scope>NUCLEOTIDE SEQUENCE</scope>
    <source>
        <strain evidence="1">KU_202001</strain>
    </source>
</reference>
<evidence type="ECO:0000313" key="2">
    <source>
        <dbReference type="Proteomes" id="UP001057452"/>
    </source>
</evidence>
<keyword evidence="2" id="KW-1185">Reference proteome</keyword>
<feature type="non-terminal residue" evidence="1">
    <location>
        <position position="205"/>
    </location>
</feature>
<proteinExistence type="predicted"/>
<name>A0ACB9VS34_CHAAC</name>
<dbReference type="EMBL" id="CM043808">
    <property type="protein sequence ID" value="KAI4802376.1"/>
    <property type="molecule type" value="Genomic_DNA"/>
</dbReference>
<comment type="caution">
    <text evidence="1">The sequence shown here is derived from an EMBL/GenBank/DDBJ whole genome shotgun (WGS) entry which is preliminary data.</text>
</comment>
<evidence type="ECO:0000313" key="1">
    <source>
        <dbReference type="EMBL" id="KAI4802376.1"/>
    </source>
</evidence>
<dbReference type="Proteomes" id="UP001057452">
    <property type="component" value="Chromosome 24"/>
</dbReference>
<sequence>NSMDGKQASSNKKRATLTDSRSFDWLSRENRDSLTPRLKRLSDKAVSCEDTLPGYSAAITTLLKYKRALHNPGENYIANGVFQGAEDHCCIDVPRPQAELTGHSAHLRTDSPPFTSKTNIPLGEFLAQQDKRSSFGQPTCLDRCHAGRTRSSAFLSPGGLHIRCSPILRAPRGFLHHPEPLGNDVSNTGSIKPLIWYSQCVQAGE</sequence>
<gene>
    <name evidence="1" type="ORF">KUCAC02_020217</name>
</gene>
<protein>
    <submittedName>
        <fullName evidence="1">Uncharacterized protein</fullName>
    </submittedName>
</protein>
<feature type="non-terminal residue" evidence="1">
    <location>
        <position position="1"/>
    </location>
</feature>
<organism evidence="1 2">
    <name type="scientific">Chaenocephalus aceratus</name>
    <name type="common">Blackfin icefish</name>
    <name type="synonym">Chaenichthys aceratus</name>
    <dbReference type="NCBI Taxonomy" id="36190"/>
    <lineage>
        <taxon>Eukaryota</taxon>
        <taxon>Metazoa</taxon>
        <taxon>Chordata</taxon>
        <taxon>Craniata</taxon>
        <taxon>Vertebrata</taxon>
        <taxon>Euteleostomi</taxon>
        <taxon>Actinopterygii</taxon>
        <taxon>Neopterygii</taxon>
        <taxon>Teleostei</taxon>
        <taxon>Neoteleostei</taxon>
        <taxon>Acanthomorphata</taxon>
        <taxon>Eupercaria</taxon>
        <taxon>Perciformes</taxon>
        <taxon>Notothenioidei</taxon>
        <taxon>Channichthyidae</taxon>
        <taxon>Chaenocephalus</taxon>
    </lineage>
</organism>